<dbReference type="Proteomes" id="UP000530928">
    <property type="component" value="Unassembled WGS sequence"/>
</dbReference>
<dbReference type="RefSeq" id="WP_181609237.1">
    <property type="nucleotide sequence ID" value="NZ_BAABAM010000006.1"/>
</dbReference>
<keyword evidence="3" id="KW-1185">Reference proteome</keyword>
<dbReference type="AlphaFoldDB" id="A0A7W0CFU2"/>
<proteinExistence type="predicted"/>
<reference evidence="2 3" key="1">
    <citation type="submission" date="2020-07" db="EMBL/GenBank/DDBJ databases">
        <title>Genomic Encyclopedia of Type Strains, Phase IV (KMG-IV): sequencing the most valuable type-strain genomes for metagenomic binning, comparative biology and taxonomic classification.</title>
        <authorList>
            <person name="Goeker M."/>
        </authorList>
    </citation>
    <scope>NUCLEOTIDE SEQUENCE [LARGE SCALE GENOMIC DNA]</scope>
    <source>
        <strain evidence="2 3">DSM 45533</strain>
    </source>
</reference>
<feature type="transmembrane region" description="Helical" evidence="1">
    <location>
        <begin position="69"/>
        <end position="87"/>
    </location>
</feature>
<organism evidence="2 3">
    <name type="scientific">Nonomuraea soli</name>
    <dbReference type="NCBI Taxonomy" id="1032476"/>
    <lineage>
        <taxon>Bacteria</taxon>
        <taxon>Bacillati</taxon>
        <taxon>Actinomycetota</taxon>
        <taxon>Actinomycetes</taxon>
        <taxon>Streptosporangiales</taxon>
        <taxon>Streptosporangiaceae</taxon>
        <taxon>Nonomuraea</taxon>
    </lineage>
</organism>
<keyword evidence="1" id="KW-0812">Transmembrane</keyword>
<keyword evidence="1" id="KW-0472">Membrane</keyword>
<feature type="transmembrane region" description="Helical" evidence="1">
    <location>
        <begin position="94"/>
        <end position="113"/>
    </location>
</feature>
<name>A0A7W0CFU2_9ACTN</name>
<protein>
    <recommendedName>
        <fullName evidence="4">Fe-S protein</fullName>
    </recommendedName>
</protein>
<keyword evidence="1" id="KW-1133">Transmembrane helix</keyword>
<sequence length="114" mass="11984">MEIVRLVLLFGHLAGFAAMVGGFFYQMRIKQPEIGSYMIGGAIGQAVTGAALIGSRYALDLPVNNPKMGVKLVLDLIVLAVAIAGTRQRVKSPGMFYAAGVLAALTAAVAVFWT</sequence>
<gene>
    <name evidence="2" type="ORF">HNR30_001753</name>
</gene>
<evidence type="ECO:0000313" key="2">
    <source>
        <dbReference type="EMBL" id="MBA2890412.1"/>
    </source>
</evidence>
<evidence type="ECO:0008006" key="4">
    <source>
        <dbReference type="Google" id="ProtNLM"/>
    </source>
</evidence>
<evidence type="ECO:0000313" key="3">
    <source>
        <dbReference type="Proteomes" id="UP000530928"/>
    </source>
</evidence>
<feature type="transmembrane region" description="Helical" evidence="1">
    <location>
        <begin position="6"/>
        <end position="25"/>
    </location>
</feature>
<evidence type="ECO:0000256" key="1">
    <source>
        <dbReference type="SAM" id="Phobius"/>
    </source>
</evidence>
<comment type="caution">
    <text evidence="2">The sequence shown here is derived from an EMBL/GenBank/DDBJ whole genome shotgun (WGS) entry which is preliminary data.</text>
</comment>
<accession>A0A7W0CFU2</accession>
<dbReference type="EMBL" id="JACDUR010000002">
    <property type="protein sequence ID" value="MBA2890412.1"/>
    <property type="molecule type" value="Genomic_DNA"/>
</dbReference>
<feature type="transmembrane region" description="Helical" evidence="1">
    <location>
        <begin position="37"/>
        <end position="57"/>
    </location>
</feature>